<accession>A0A1N7SE54</accession>
<organism evidence="1 2">
    <name type="scientific">Paraburkholderia piptadeniae</name>
    <dbReference type="NCBI Taxonomy" id="1701573"/>
    <lineage>
        <taxon>Bacteria</taxon>
        <taxon>Pseudomonadati</taxon>
        <taxon>Pseudomonadota</taxon>
        <taxon>Betaproteobacteria</taxon>
        <taxon>Burkholderiales</taxon>
        <taxon>Burkholderiaceae</taxon>
        <taxon>Paraburkholderia</taxon>
    </lineage>
</organism>
<dbReference type="EMBL" id="CYGY02000046">
    <property type="protein sequence ID" value="SIT45259.1"/>
    <property type="molecule type" value="Genomic_DNA"/>
</dbReference>
<dbReference type="AlphaFoldDB" id="A0A1N7SE54"/>
<evidence type="ECO:0000313" key="2">
    <source>
        <dbReference type="Proteomes" id="UP000195569"/>
    </source>
</evidence>
<reference evidence="1" key="1">
    <citation type="submission" date="2016-12" db="EMBL/GenBank/DDBJ databases">
        <authorList>
            <person name="Moulin L."/>
        </authorList>
    </citation>
    <scope>NUCLEOTIDE SEQUENCE [LARGE SCALE GENOMIC DNA]</scope>
    <source>
        <strain evidence="1">STM 7183</strain>
    </source>
</reference>
<name>A0A1N7SE54_9BURK</name>
<dbReference type="Proteomes" id="UP000195569">
    <property type="component" value="Unassembled WGS sequence"/>
</dbReference>
<proteinExistence type="predicted"/>
<gene>
    <name evidence="1" type="ORF">BN2476_460119</name>
</gene>
<evidence type="ECO:0000313" key="1">
    <source>
        <dbReference type="EMBL" id="SIT45259.1"/>
    </source>
</evidence>
<comment type="caution">
    <text evidence="1">The sequence shown here is derived from an EMBL/GenBank/DDBJ whole genome shotgun (WGS) entry which is preliminary data.</text>
</comment>
<sequence>MRSIALPAIMTGDGTLAVIVAWVDRARLRGKGESFREYGVLRFDTRKSSPLTRCATVSYALAHASRTIYALF</sequence>
<protein>
    <submittedName>
        <fullName evidence="1">Uncharacterized protein</fullName>
    </submittedName>
</protein>
<keyword evidence="2" id="KW-1185">Reference proteome</keyword>